<dbReference type="InterPro" id="IPR036305">
    <property type="entry name" value="RGS_sf"/>
</dbReference>
<dbReference type="InterPro" id="IPR044926">
    <property type="entry name" value="RGS_subdomain_2"/>
</dbReference>
<dbReference type="Gene3D" id="1.10.167.10">
    <property type="entry name" value="Regulator of G-protein Signalling 4, domain 2"/>
    <property type="match status" value="1"/>
</dbReference>
<dbReference type="OrthoDB" id="196547at2759"/>
<keyword evidence="1" id="KW-0812">Transmembrane</keyword>
<dbReference type="AlphaFoldDB" id="A0A2T9ZE07"/>
<feature type="transmembrane region" description="Helical" evidence="1">
    <location>
        <begin position="187"/>
        <end position="215"/>
    </location>
</feature>
<protein>
    <recommendedName>
        <fullName evidence="4">RGS domain-containing protein</fullName>
    </recommendedName>
</protein>
<comment type="caution">
    <text evidence="2">The sequence shown here is derived from an EMBL/GenBank/DDBJ whole genome shotgun (WGS) entry which is preliminary data.</text>
</comment>
<sequence>MNRHKGINKKSKCSKKEVWQIYTKSSPDPTKESSPLKQSKQPLVADISTGKKVSRAFKIAGNVAKSIVSKLPCKENYKICEKRIKYYFAAYIGITFISYIFIECFSTNYKIKPMKMSPCSSSVWEFYPLYALLGFLGIAVFPKLLISIWDISDGYGIKIDILVSSILILLSNIAYIAKAILKTNISGVYFLAILCMSILISQVTGVIIPLIRVIIYDRVQQKNDSIKEKLSVRSFYDFLNDPNELEELKIFSMSVFCSEWIYFLEEYKYLKALTLKALEAVEFKGELSSLIVDIPGYNIYPNSENKQKSLNYLPKDPLDSTKAALVLENCFFKDHSSVSNHCTSQNQIALEINDVSSSENSQKHKYTRTEASLESRYTNRMTELFADQHSIDVLSAFEQGLKPSKDISEVQIELDLEKFCTPTEFTIGETLVLNPTFTRIYQDGYTVYVPIKLFANYKRFFDMFIQSGSEFELNVDCFAKSRIVDLASKNIFSVDIYDDIYKKVLAMIYENIYKAYIYDKGDF</sequence>
<name>A0A2T9ZE07_9FUNG</name>
<gene>
    <name evidence="2" type="ORF">BB560_002714</name>
</gene>
<evidence type="ECO:0000313" key="2">
    <source>
        <dbReference type="EMBL" id="PVV02821.1"/>
    </source>
</evidence>
<evidence type="ECO:0000256" key="1">
    <source>
        <dbReference type="SAM" id="Phobius"/>
    </source>
</evidence>
<accession>A0A2T9ZE07</accession>
<keyword evidence="3" id="KW-1185">Reference proteome</keyword>
<organism evidence="2 3">
    <name type="scientific">Smittium megazygosporum</name>
    <dbReference type="NCBI Taxonomy" id="133381"/>
    <lineage>
        <taxon>Eukaryota</taxon>
        <taxon>Fungi</taxon>
        <taxon>Fungi incertae sedis</taxon>
        <taxon>Zoopagomycota</taxon>
        <taxon>Kickxellomycotina</taxon>
        <taxon>Harpellomycetes</taxon>
        <taxon>Harpellales</taxon>
        <taxon>Legeriomycetaceae</taxon>
        <taxon>Smittium</taxon>
    </lineage>
</organism>
<reference evidence="2 3" key="1">
    <citation type="journal article" date="2018" name="MBio">
        <title>Comparative Genomics Reveals the Core Gene Toolbox for the Fungus-Insect Symbiosis.</title>
        <authorList>
            <person name="Wang Y."/>
            <person name="Stata M."/>
            <person name="Wang W."/>
            <person name="Stajich J.E."/>
            <person name="White M.M."/>
            <person name="Moncalvo J.M."/>
        </authorList>
    </citation>
    <scope>NUCLEOTIDE SEQUENCE [LARGE SCALE GENOMIC DNA]</scope>
    <source>
        <strain evidence="2 3">SC-DP-2</strain>
    </source>
</reference>
<feature type="transmembrane region" description="Helical" evidence="1">
    <location>
        <begin position="161"/>
        <end position="181"/>
    </location>
</feature>
<keyword evidence="1" id="KW-1133">Transmembrane helix</keyword>
<dbReference type="Proteomes" id="UP000245609">
    <property type="component" value="Unassembled WGS sequence"/>
</dbReference>
<feature type="transmembrane region" description="Helical" evidence="1">
    <location>
        <begin position="86"/>
        <end position="109"/>
    </location>
</feature>
<evidence type="ECO:0000313" key="3">
    <source>
        <dbReference type="Proteomes" id="UP000245609"/>
    </source>
</evidence>
<feature type="transmembrane region" description="Helical" evidence="1">
    <location>
        <begin position="129"/>
        <end position="149"/>
    </location>
</feature>
<keyword evidence="1" id="KW-0472">Membrane</keyword>
<dbReference type="EMBL" id="MBFS01000324">
    <property type="protein sequence ID" value="PVV02821.1"/>
    <property type="molecule type" value="Genomic_DNA"/>
</dbReference>
<dbReference type="SUPFAM" id="SSF48097">
    <property type="entry name" value="Regulator of G-protein signaling, RGS"/>
    <property type="match status" value="1"/>
</dbReference>
<evidence type="ECO:0008006" key="4">
    <source>
        <dbReference type="Google" id="ProtNLM"/>
    </source>
</evidence>
<dbReference type="STRING" id="133381.A0A2T9ZE07"/>
<proteinExistence type="predicted"/>